<dbReference type="EMBL" id="JASCXW010000005">
    <property type="protein sequence ID" value="MDI6452461.1"/>
    <property type="molecule type" value="Genomic_DNA"/>
</dbReference>
<protein>
    <submittedName>
        <fullName evidence="1">Uncharacterized protein</fullName>
    </submittedName>
</protein>
<comment type="caution">
    <text evidence="1">The sequence shown here is derived from an EMBL/GenBank/DDBJ whole genome shotgun (WGS) entry which is preliminary data.</text>
</comment>
<evidence type="ECO:0000313" key="1">
    <source>
        <dbReference type="EMBL" id="MDI6452461.1"/>
    </source>
</evidence>
<dbReference type="RefSeq" id="WP_282838876.1">
    <property type="nucleotide sequence ID" value="NZ_JASCXW010000005.1"/>
</dbReference>
<keyword evidence="2" id="KW-1185">Reference proteome</keyword>
<reference evidence="1" key="1">
    <citation type="submission" date="2023-05" db="EMBL/GenBank/DDBJ databases">
        <title>Mariniplasma microaerophilum sp. nov., a novel anaerobic mollicute isolated from terrestrial mud volcano, Taman Peninsula, Russia.</title>
        <authorList>
            <person name="Khomyakova M.A."/>
            <person name="Merkel A.Y."/>
            <person name="Slobodkin A.I."/>
        </authorList>
    </citation>
    <scope>NUCLEOTIDE SEQUENCE</scope>
    <source>
        <strain evidence="1">M4Ah</strain>
    </source>
</reference>
<gene>
    <name evidence="1" type="ORF">QJ521_02685</name>
</gene>
<dbReference type="Proteomes" id="UP001431532">
    <property type="component" value="Unassembled WGS sequence"/>
</dbReference>
<sequence>MRKLNNKWVIITILYLILLISSFAITYAYYVSQKAYGITLQTGEFEVEIFISFDNNAILIDSPYYDQEKNVVLVNSYDPNSENYIGKLKISVLITPAVAARVRFKIMDEWELTRTYLDQNPEYPVDPVVESIYHTAKDETYYPFSLLKVDPTFDVKFDLDSYAYFNDVLQHGKPRMIHLIDGGDRFLVRSNNIFEETVYIKLGFLIEVVQANRIVELWGIDQTFYTE</sequence>
<accession>A0AAW6UAC5</accession>
<organism evidence="1 2">
    <name type="scientific">Peloplasma aerotolerans</name>
    <dbReference type="NCBI Taxonomy" id="3044389"/>
    <lineage>
        <taxon>Bacteria</taxon>
        <taxon>Bacillati</taxon>
        <taxon>Mycoplasmatota</taxon>
        <taxon>Mollicutes</taxon>
        <taxon>Acholeplasmatales</taxon>
        <taxon>Acholeplasmataceae</taxon>
        <taxon>Peloplasma</taxon>
    </lineage>
</organism>
<dbReference type="AlphaFoldDB" id="A0AAW6UAC5"/>
<evidence type="ECO:0000313" key="2">
    <source>
        <dbReference type="Proteomes" id="UP001431532"/>
    </source>
</evidence>
<name>A0AAW6UAC5_9MOLU</name>
<proteinExistence type="predicted"/>